<name>A0A0G4IQJ3_PLABS</name>
<sequence length="843" mass="93639">MVVPRALHVVRRRFCRQVARAAWTFRAYGGAASAAAYPSVRADAGQAAAAPSPKASLPESHEINMRISECRTHAALYSLLLQLRKDGVPMTGVNVATALFMMARKPPTELLEMHRWLLDVLRKRVTDLTVRELPNVLWALPRLTRNRKDAFDKALLADLAAHCSNHLRSLADPAFNSIILGFAHLGERSEVFWTSAAREIALRSLLAPPQSLANMFWCLGAVAPLSEAVQKEALPGLTSRLLAIAEDLNGTDVGSCMWAAGQILLSHRPLVAALIERAMDLRNDLDDRAIVRVVTAAERLNVLFHDPIYGVLAKVAAARVPKMSWANMIELGTVISPVPYCHEWHNAFLARLQTDLRYLKPHDFVAAVAFLAESTRPPGLLDQIVWHAMTHMDSFDPLQVASLVASMNTMSYADSKFYNKAAKHLNEKDAWRTLPIKDLAETAVALVKRHASNINIRSNVCKALYESTDKIANLHDLVIVMHGLNAFGLSRDDDVIVSIVRRVQDLTMSVDDYPVDIMFFIQEVARIRFGDDGDQEKKKIMALMADSVLRILPSLSGADVAMVAASYCTASIVDLKLFAEIHRKLSVVGALDFQLDDEIGTLLYTMGDLGQLKMNEVAVLTPERLMKMDPEVLSAVTLFGLEATMSPLSKPYPTSILDVIAKRLTAMHDGSESTDDVADDTRWRFCHAAIIWRYLVDHHPMPESVDKLTKRWLSQLVPLSQRPEPSKFAQQVSRELNRLGHVNSLEQWIPELCVHADLVITGTRVVVEVDGPHHYYSVVGSSKPRLRMSTIARHKLLRAAGYRVLVVPHSKWVELGNADARRQWLGAALKALPRHDSSSTSGE</sequence>
<feature type="domain" description="RAP" evidence="1">
    <location>
        <begin position="765"/>
        <end position="827"/>
    </location>
</feature>
<dbReference type="SUPFAM" id="SSF48371">
    <property type="entry name" value="ARM repeat"/>
    <property type="match status" value="2"/>
</dbReference>
<dbReference type="EMBL" id="CDSF01000079">
    <property type="protein sequence ID" value="CEO97439.1"/>
    <property type="molecule type" value="Genomic_DNA"/>
</dbReference>
<geneLocation type="mitochondrion" evidence="3"/>
<dbReference type="PROSITE" id="PS51286">
    <property type="entry name" value="RAP"/>
    <property type="match status" value="1"/>
</dbReference>
<organism evidence="2 4">
    <name type="scientific">Plasmodiophora brassicae</name>
    <name type="common">Clubroot disease agent</name>
    <dbReference type="NCBI Taxonomy" id="37360"/>
    <lineage>
        <taxon>Eukaryota</taxon>
        <taxon>Sar</taxon>
        <taxon>Rhizaria</taxon>
        <taxon>Endomyxa</taxon>
        <taxon>Phytomyxea</taxon>
        <taxon>Plasmodiophorida</taxon>
        <taxon>Plasmodiophoridae</taxon>
        <taxon>Plasmodiophora</taxon>
    </lineage>
</organism>
<evidence type="ECO:0000313" key="4">
    <source>
        <dbReference type="Proteomes" id="UP000039324"/>
    </source>
</evidence>
<dbReference type="InterPro" id="IPR016024">
    <property type="entry name" value="ARM-type_fold"/>
</dbReference>
<dbReference type="AlphaFoldDB" id="A0A0G4IQJ3"/>
<evidence type="ECO:0000259" key="1">
    <source>
        <dbReference type="PROSITE" id="PS51286"/>
    </source>
</evidence>
<proteinExistence type="predicted"/>
<dbReference type="InterPro" id="IPR058977">
    <property type="entry name" value="RESC8_HEAT"/>
</dbReference>
<dbReference type="SMART" id="SM00952">
    <property type="entry name" value="RAP"/>
    <property type="match status" value="1"/>
</dbReference>
<dbReference type="Proteomes" id="UP000290189">
    <property type="component" value="Unassembled WGS sequence"/>
</dbReference>
<reference evidence="3 5" key="2">
    <citation type="submission" date="2018-03" db="EMBL/GenBank/DDBJ databases">
        <authorList>
            <person name="Fogelqvist J."/>
        </authorList>
    </citation>
    <scope>NUCLEOTIDE SEQUENCE [LARGE SCALE GENOMIC DNA]</scope>
</reference>
<dbReference type="EMBL" id="OVEO01000008">
    <property type="protein sequence ID" value="SPQ97751.1"/>
    <property type="molecule type" value="Genomic_DNA"/>
</dbReference>
<dbReference type="Pfam" id="PF26172">
    <property type="entry name" value="RESC8"/>
    <property type="match status" value="1"/>
</dbReference>
<dbReference type="InterPro" id="IPR013584">
    <property type="entry name" value="RAP"/>
</dbReference>
<gene>
    <name evidence="2" type="ORF">PBRA_000785</name>
    <name evidence="3" type="ORF">PLBR_LOCUS4966</name>
</gene>
<accession>A0A0G4IQJ3</accession>
<reference evidence="2 4" key="1">
    <citation type="submission" date="2015-02" db="EMBL/GenBank/DDBJ databases">
        <authorList>
            <person name="Chooi Y.-H."/>
        </authorList>
    </citation>
    <scope>NUCLEOTIDE SEQUENCE [LARGE SCALE GENOMIC DNA]</scope>
    <source>
        <strain evidence="2">E3</strain>
    </source>
</reference>
<keyword evidence="3" id="KW-0496">Mitochondrion</keyword>
<evidence type="ECO:0000313" key="2">
    <source>
        <dbReference type="EMBL" id="CEO97439.1"/>
    </source>
</evidence>
<protein>
    <recommendedName>
        <fullName evidence="1">RAP domain-containing protein</fullName>
    </recommendedName>
</protein>
<keyword evidence="4" id="KW-1185">Reference proteome</keyword>
<dbReference type="Proteomes" id="UP000039324">
    <property type="component" value="Unassembled WGS sequence"/>
</dbReference>
<dbReference type="OrthoDB" id="413408at2759"/>
<evidence type="ECO:0000313" key="5">
    <source>
        <dbReference type="Proteomes" id="UP000290189"/>
    </source>
</evidence>
<dbReference type="Pfam" id="PF08373">
    <property type="entry name" value="RAP"/>
    <property type="match status" value="1"/>
</dbReference>
<evidence type="ECO:0000313" key="3">
    <source>
        <dbReference type="EMBL" id="SPQ97751.1"/>
    </source>
</evidence>